<keyword evidence="5" id="KW-1185">Reference proteome</keyword>
<evidence type="ECO:0000313" key="5">
    <source>
        <dbReference type="Proteomes" id="UP000216913"/>
    </source>
</evidence>
<accession>A0A261TSW6</accession>
<name>A0A261TSW6_9BORD</name>
<organism evidence="4 5">
    <name type="scientific">Bordetella genomosp. 5</name>
    <dbReference type="NCBI Taxonomy" id="1395608"/>
    <lineage>
        <taxon>Bacteria</taxon>
        <taxon>Pseudomonadati</taxon>
        <taxon>Pseudomonadota</taxon>
        <taxon>Betaproteobacteria</taxon>
        <taxon>Burkholderiales</taxon>
        <taxon>Alcaligenaceae</taxon>
        <taxon>Bordetella</taxon>
    </lineage>
</organism>
<dbReference type="GO" id="GO:0005737">
    <property type="term" value="C:cytoplasm"/>
    <property type="evidence" value="ECO:0007669"/>
    <property type="project" value="TreeGrafter"/>
</dbReference>
<dbReference type="GO" id="GO:0016853">
    <property type="term" value="F:isomerase activity"/>
    <property type="evidence" value="ECO:0007669"/>
    <property type="project" value="UniProtKB-KW"/>
</dbReference>
<gene>
    <name evidence="4" type="ORF">CAL25_10150</name>
</gene>
<dbReference type="EMBL" id="NEVP01000006">
    <property type="protein sequence ID" value="OZI52242.1"/>
    <property type="molecule type" value="Genomic_DNA"/>
</dbReference>
<sequence length="320" mass="33692">MCGPTRRPHSRTASPKTSPSGARSSSKTESNLTEYYTNPPAPPPAGAAALLRVFVDTSAARAGGNPVPLVLDARGMSDAAMQALAAQHGHESAFVLPPDAPDTLCRLRFFVPGHEMEMCGHATVGSLWALRQWGRWTTQRTRVQTLSGSVDAEWDEARGGAWISQPAVSLAPLPQAHCEAIAQVLGIDAAHAAVNASTSRVKTLLRMPDAEALDALTPDFGAMRALCERIGSTGLYPYAVSADGVFARQFPKASGYPEDAATGIAAAALWGYLDSVGDIPAGAICTVYQGRAMGSPSAIHLRRRADAPGCWLSGETQWMA</sequence>
<comment type="similarity">
    <text evidence="1">Belongs to the PhzF family.</text>
</comment>
<evidence type="ECO:0000256" key="2">
    <source>
        <dbReference type="ARBA" id="ARBA00023235"/>
    </source>
</evidence>
<dbReference type="OrthoDB" id="9788221at2"/>
<keyword evidence="2" id="KW-0413">Isomerase</keyword>
<feature type="region of interest" description="Disordered" evidence="3">
    <location>
        <begin position="1"/>
        <end position="40"/>
    </location>
</feature>
<comment type="caution">
    <text evidence="4">The sequence shown here is derived from an EMBL/GenBank/DDBJ whole genome shotgun (WGS) entry which is preliminary data.</text>
</comment>
<dbReference type="AlphaFoldDB" id="A0A261TSW6"/>
<feature type="compositionally biased region" description="Basic residues" evidence="3">
    <location>
        <begin position="1"/>
        <end position="10"/>
    </location>
</feature>
<dbReference type="PANTHER" id="PTHR13774:SF39">
    <property type="entry name" value="BIOSYNTHESIS PROTEIN, PUTATIVE-RELATED"/>
    <property type="match status" value="1"/>
</dbReference>
<dbReference type="Proteomes" id="UP000216913">
    <property type="component" value="Unassembled WGS sequence"/>
</dbReference>
<dbReference type="Pfam" id="PF02567">
    <property type="entry name" value="PhzC-PhzF"/>
    <property type="match status" value="1"/>
</dbReference>
<reference evidence="4 5" key="1">
    <citation type="submission" date="2017-05" db="EMBL/GenBank/DDBJ databases">
        <title>Complete and WGS of Bordetella genogroups.</title>
        <authorList>
            <person name="Spilker T."/>
            <person name="LiPuma J."/>
        </authorList>
    </citation>
    <scope>NUCLEOTIDE SEQUENCE [LARGE SCALE GENOMIC DNA]</scope>
    <source>
        <strain evidence="4 5">AU10456</strain>
    </source>
</reference>
<dbReference type="Gene3D" id="3.10.310.10">
    <property type="entry name" value="Diaminopimelate Epimerase, Chain A, domain 1"/>
    <property type="match status" value="2"/>
</dbReference>
<evidence type="ECO:0000256" key="3">
    <source>
        <dbReference type="SAM" id="MobiDB-lite"/>
    </source>
</evidence>
<dbReference type="SUPFAM" id="SSF54506">
    <property type="entry name" value="Diaminopimelate epimerase-like"/>
    <property type="match status" value="1"/>
</dbReference>
<protein>
    <submittedName>
        <fullName evidence="4">Phenazine biosynthesis protein</fullName>
    </submittedName>
</protein>
<evidence type="ECO:0000313" key="4">
    <source>
        <dbReference type="EMBL" id="OZI52242.1"/>
    </source>
</evidence>
<dbReference type="PANTHER" id="PTHR13774">
    <property type="entry name" value="PHENAZINE BIOSYNTHESIS PROTEIN"/>
    <property type="match status" value="1"/>
</dbReference>
<evidence type="ECO:0000256" key="1">
    <source>
        <dbReference type="ARBA" id="ARBA00008270"/>
    </source>
</evidence>
<feature type="compositionally biased region" description="Polar residues" evidence="3">
    <location>
        <begin position="11"/>
        <end position="36"/>
    </location>
</feature>
<dbReference type="InterPro" id="IPR003719">
    <property type="entry name" value="Phenazine_PhzF-like"/>
</dbReference>
<proteinExistence type="inferred from homology"/>
<dbReference type="NCBIfam" id="TIGR00654">
    <property type="entry name" value="PhzF_family"/>
    <property type="match status" value="1"/>
</dbReference>